<protein>
    <submittedName>
        <fullName evidence="1">Uncharacterized protein</fullName>
    </submittedName>
</protein>
<reference evidence="1 2" key="1">
    <citation type="submission" date="2020-02" db="EMBL/GenBank/DDBJ databases">
        <title>Paenibacillus sp. nov., isolated from rhizosphere soil of tomato.</title>
        <authorList>
            <person name="Weon H.-Y."/>
            <person name="Lee S.A."/>
        </authorList>
    </citation>
    <scope>NUCLEOTIDE SEQUENCE [LARGE SCALE GENOMIC DNA]</scope>
    <source>
        <strain evidence="1 2">14171R-81</strain>
        <plasmid evidence="1 2">unnamed2</plasmid>
    </source>
</reference>
<sequence>MIQLIQNVIKNSIRVEVKEKNRYEQYPVIVTDVAEGSITNGWSLTYYPKLTHDRQRLYDIKQAFGSLGITMFSNLYNAVMSVDQRFLAGEGVQELRGRKHAAYEFGDGTGRITSRFACMQKEHSNTITVSILDSNSPFYMLSINFTVMNSKQEPGKRHMVGSDKQWDAAIDVFNERNAQFAPDSARFIQVFQEGENTFPYVRAAMQSGMNGVSQVDPNASFVWRRDISNEFQALALAYEKVILRTAMEVAYDSIRHTLQATRVQEPTLASGNVGPFGMAAGAVASGWQPR</sequence>
<accession>A0A6C0PBJ7</accession>
<dbReference type="AlphaFoldDB" id="A0A6C0PBJ7"/>
<proteinExistence type="predicted"/>
<evidence type="ECO:0000313" key="1">
    <source>
        <dbReference type="EMBL" id="QHW35735.1"/>
    </source>
</evidence>
<organism evidence="1 2">
    <name type="scientific">Paenibacillus rhizovicinus</name>
    <dbReference type="NCBI Taxonomy" id="2704463"/>
    <lineage>
        <taxon>Bacteria</taxon>
        <taxon>Bacillati</taxon>
        <taxon>Bacillota</taxon>
        <taxon>Bacilli</taxon>
        <taxon>Bacillales</taxon>
        <taxon>Paenibacillaceae</taxon>
        <taxon>Paenibacillus</taxon>
    </lineage>
</organism>
<keyword evidence="2" id="KW-1185">Reference proteome</keyword>
<name>A0A6C0PBJ7_9BACL</name>
<geneLocation type="plasmid" evidence="1 2">
    <name>unnamed2</name>
</geneLocation>
<dbReference type="EMBL" id="CP048288">
    <property type="protein sequence ID" value="QHW35735.1"/>
    <property type="molecule type" value="Genomic_DNA"/>
</dbReference>
<dbReference type="Proteomes" id="UP000479114">
    <property type="component" value="Plasmid unnamed2"/>
</dbReference>
<dbReference type="RefSeq" id="WP_162645869.1">
    <property type="nucleotide sequence ID" value="NZ_CP048288.1"/>
</dbReference>
<dbReference type="KEGG" id="prz:GZH47_33115"/>
<evidence type="ECO:0000313" key="2">
    <source>
        <dbReference type="Proteomes" id="UP000479114"/>
    </source>
</evidence>
<keyword evidence="1" id="KW-0614">Plasmid</keyword>
<gene>
    <name evidence="1" type="ORF">GZH47_33115</name>
</gene>